<protein>
    <submittedName>
        <fullName evidence="2">Uncharacterized protein</fullName>
    </submittedName>
</protein>
<keyword evidence="4" id="KW-1185">Reference proteome</keyword>
<comment type="caution">
    <text evidence="2">The sequence shown here is derived from an EMBL/GenBank/DDBJ whole genome shotgun (WGS) entry which is preliminary data.</text>
</comment>
<proteinExistence type="predicted"/>
<keyword evidence="1" id="KW-0472">Membrane</keyword>
<gene>
    <name evidence="2" type="ORF">EDS130_LOCUS17654</name>
    <name evidence="3" type="ORF">XAT740_LOCUS29744</name>
</gene>
<reference evidence="2" key="1">
    <citation type="submission" date="2021-02" db="EMBL/GenBank/DDBJ databases">
        <authorList>
            <person name="Nowell W R."/>
        </authorList>
    </citation>
    <scope>NUCLEOTIDE SEQUENCE</scope>
</reference>
<organism evidence="2 5">
    <name type="scientific">Adineta ricciae</name>
    <name type="common">Rotifer</name>
    <dbReference type="NCBI Taxonomy" id="249248"/>
    <lineage>
        <taxon>Eukaryota</taxon>
        <taxon>Metazoa</taxon>
        <taxon>Spiralia</taxon>
        <taxon>Gnathifera</taxon>
        <taxon>Rotifera</taxon>
        <taxon>Eurotatoria</taxon>
        <taxon>Bdelloidea</taxon>
        <taxon>Adinetida</taxon>
        <taxon>Adinetidae</taxon>
        <taxon>Adineta</taxon>
    </lineage>
</organism>
<evidence type="ECO:0000313" key="2">
    <source>
        <dbReference type="EMBL" id="CAF1055625.1"/>
    </source>
</evidence>
<dbReference type="OrthoDB" id="9993984at2759"/>
<feature type="transmembrane region" description="Helical" evidence="1">
    <location>
        <begin position="145"/>
        <end position="169"/>
    </location>
</feature>
<feature type="transmembrane region" description="Helical" evidence="1">
    <location>
        <begin position="12"/>
        <end position="40"/>
    </location>
</feature>
<dbReference type="Proteomes" id="UP000663828">
    <property type="component" value="Unassembled WGS sequence"/>
</dbReference>
<evidence type="ECO:0000313" key="3">
    <source>
        <dbReference type="EMBL" id="CAF1317876.1"/>
    </source>
</evidence>
<dbReference type="EMBL" id="CAJNOR010002609">
    <property type="protein sequence ID" value="CAF1317876.1"/>
    <property type="molecule type" value="Genomic_DNA"/>
</dbReference>
<dbReference type="Proteomes" id="UP000663852">
    <property type="component" value="Unassembled WGS sequence"/>
</dbReference>
<evidence type="ECO:0000313" key="5">
    <source>
        <dbReference type="Proteomes" id="UP000663852"/>
    </source>
</evidence>
<dbReference type="AlphaFoldDB" id="A0A814KU18"/>
<keyword evidence="1" id="KW-1133">Transmembrane helix</keyword>
<name>A0A814KU18_ADIRI</name>
<evidence type="ECO:0000313" key="4">
    <source>
        <dbReference type="Proteomes" id="UP000663828"/>
    </source>
</evidence>
<keyword evidence="1" id="KW-0812">Transmembrane</keyword>
<sequence length="176" mass="19730">MASRIGTFFSHTAYFTTVLILTVIGSASIVIGFIGLGLYIPTLKNYESYAQSTCTIIDHEYDSCGHGISLSATSCFSVMWSVQYTVSNSASDSYVFSTITQIYQESVDALNRLNEYQVNTNYTCYYQKNNLTNVQWDEPPLATPFLIMLIVGFSFASVYFVVIGIILICRCRTRNK</sequence>
<dbReference type="EMBL" id="CAJNOJ010000080">
    <property type="protein sequence ID" value="CAF1055625.1"/>
    <property type="molecule type" value="Genomic_DNA"/>
</dbReference>
<accession>A0A814KU18</accession>
<evidence type="ECO:0000256" key="1">
    <source>
        <dbReference type="SAM" id="Phobius"/>
    </source>
</evidence>